<dbReference type="EMBL" id="JAKRVX010000003">
    <property type="protein sequence ID" value="MCL9817230.1"/>
    <property type="molecule type" value="Genomic_DNA"/>
</dbReference>
<evidence type="ECO:0000313" key="1">
    <source>
        <dbReference type="EMBL" id="MCL9817230.1"/>
    </source>
</evidence>
<protein>
    <submittedName>
        <fullName evidence="1">Uncharacterized protein</fullName>
    </submittedName>
</protein>
<sequence length="140" mass="14779">MAIYITRGLLSVLLEHADKRAPAPVTISLATLPASEFGESLADVVPPETPIVTDMYIPDAGRSVNSVFGMDLGRPAGGANAKFVSHPSGPLAVTKTDDLAGVIFVAVPPWDDESVAAFDRSGDRFELHVVEAEPPIDLLE</sequence>
<gene>
    <name evidence="1" type="ORF">AArcSt2_09760</name>
</gene>
<keyword evidence="2" id="KW-1185">Reference proteome</keyword>
<comment type="caution">
    <text evidence="1">The sequence shown here is derived from an EMBL/GenBank/DDBJ whole genome shotgun (WGS) entry which is preliminary data.</text>
</comment>
<name>A0AAE3FXW1_9EURY</name>
<dbReference type="Pfam" id="PF26422">
    <property type="entry name" value="Halo_JAB_MPN"/>
    <property type="match status" value="1"/>
</dbReference>
<accession>A0AAE3FXW1</accession>
<dbReference type="AlphaFoldDB" id="A0AAE3FXW1"/>
<dbReference type="RefSeq" id="WP_174653665.1">
    <property type="nucleotide sequence ID" value="NZ_JAKRVX010000003.1"/>
</dbReference>
<reference evidence="1" key="2">
    <citation type="submission" date="2022-02" db="EMBL/GenBank/DDBJ databases">
        <authorList>
            <person name="Elcheninov A.G."/>
            <person name="Sorokin D.Y."/>
            <person name="Kublanov I.V."/>
        </authorList>
    </citation>
    <scope>NUCLEOTIDE SEQUENCE</scope>
    <source>
        <strain evidence="1">AArc-St2</strain>
    </source>
</reference>
<evidence type="ECO:0000313" key="2">
    <source>
        <dbReference type="Proteomes" id="UP001203207"/>
    </source>
</evidence>
<proteinExistence type="predicted"/>
<organism evidence="1 2">
    <name type="scientific">Natronocalculus amylovorans</name>
    <dbReference type="NCBI Taxonomy" id="2917812"/>
    <lineage>
        <taxon>Archaea</taxon>
        <taxon>Methanobacteriati</taxon>
        <taxon>Methanobacteriota</taxon>
        <taxon>Stenosarchaea group</taxon>
        <taxon>Halobacteria</taxon>
        <taxon>Halobacteriales</taxon>
        <taxon>Haloferacaceae</taxon>
        <taxon>Natronocalculus</taxon>
    </lineage>
</organism>
<dbReference type="Proteomes" id="UP001203207">
    <property type="component" value="Unassembled WGS sequence"/>
</dbReference>
<reference evidence="1" key="1">
    <citation type="journal article" date="2022" name="Syst. Appl. Microbiol.">
        <title>Natronocalculus amylovorans gen. nov., sp. nov., and Natranaeroarchaeum aerophilus sp. nov., dominant culturable amylolytic natronoarchaea from hypersaline soda lakes in southwestern Siberia.</title>
        <authorList>
            <person name="Sorokin D.Y."/>
            <person name="Elcheninov A.G."/>
            <person name="Khizhniak T.V."/>
            <person name="Koenen M."/>
            <person name="Bale N.J."/>
            <person name="Damste J.S.S."/>
            <person name="Kublanov I.V."/>
        </authorList>
    </citation>
    <scope>NUCLEOTIDE SEQUENCE</scope>
    <source>
        <strain evidence="1">AArc-St2</strain>
    </source>
</reference>
<dbReference type="InterPro" id="IPR058877">
    <property type="entry name" value="JAB/MPN_dom-containing"/>
</dbReference>